<reference evidence="3" key="1">
    <citation type="submission" date="2016-06" db="EMBL/GenBank/DDBJ databases">
        <authorList>
            <person name="Varghese N."/>
            <person name="Submissions Spin"/>
        </authorList>
    </citation>
    <scope>NUCLEOTIDE SEQUENCE [LARGE SCALE GENOMIC DNA]</scope>
    <source>
        <strain evidence="3">DSM 43909</strain>
    </source>
</reference>
<keyword evidence="3" id="KW-1185">Reference proteome</keyword>
<sequence>MPAPTRTNHIAFQALDMPATHEFWTRAVGLKFSHAVREEARETSNGEKMNPFLHVFYAMPSGEAIAFFDVAGEYERKPDGLEWWAKHVALQVDSVDDVHAMKQQLTEHGVAVRGPVDHDGVWYSIYCFDPNGVHLEVTCQTQAITDADAANAEQVYATWMADRAAQRV</sequence>
<accession>A0A1C4YVE2</accession>
<evidence type="ECO:0000313" key="2">
    <source>
        <dbReference type="EMBL" id="SCF24713.1"/>
    </source>
</evidence>
<dbReference type="InterPro" id="IPR029068">
    <property type="entry name" value="Glyas_Bleomycin-R_OHBP_Dase"/>
</dbReference>
<dbReference type="InterPro" id="IPR051332">
    <property type="entry name" value="Fosfomycin_Res_Enzymes"/>
</dbReference>
<dbReference type="AlphaFoldDB" id="A0A1C4YVE2"/>
<dbReference type="InterPro" id="IPR004360">
    <property type="entry name" value="Glyas_Fos-R_dOase_dom"/>
</dbReference>
<keyword evidence="2" id="KW-0560">Oxidoreductase</keyword>
<keyword evidence="2" id="KW-0223">Dioxygenase</keyword>
<dbReference type="Gene3D" id="3.10.180.10">
    <property type="entry name" value="2,3-Dihydroxybiphenyl 1,2-Dioxygenase, domain 1"/>
    <property type="match status" value="1"/>
</dbReference>
<dbReference type="SUPFAM" id="SSF54593">
    <property type="entry name" value="Glyoxalase/Bleomycin resistance protein/Dihydroxybiphenyl dioxygenase"/>
    <property type="match status" value="1"/>
</dbReference>
<dbReference type="CDD" id="cd06587">
    <property type="entry name" value="VOC"/>
    <property type="match status" value="1"/>
</dbReference>
<dbReference type="PANTHER" id="PTHR36113:SF3">
    <property type="entry name" value="SLL5075 PROTEIN"/>
    <property type="match status" value="1"/>
</dbReference>
<dbReference type="RefSeq" id="WP_089008202.1">
    <property type="nucleotide sequence ID" value="NZ_LT607411.1"/>
</dbReference>
<feature type="domain" description="VOC" evidence="1">
    <location>
        <begin position="6"/>
        <end position="140"/>
    </location>
</feature>
<organism evidence="2 3">
    <name type="scientific">Micromonospora viridifaciens</name>
    <dbReference type="NCBI Taxonomy" id="1881"/>
    <lineage>
        <taxon>Bacteria</taxon>
        <taxon>Bacillati</taxon>
        <taxon>Actinomycetota</taxon>
        <taxon>Actinomycetes</taxon>
        <taxon>Micromonosporales</taxon>
        <taxon>Micromonosporaceae</taxon>
        <taxon>Micromonospora</taxon>
    </lineage>
</organism>
<protein>
    <submittedName>
        <fullName evidence="2">Catechol 2,3-dioxygenase</fullName>
    </submittedName>
</protein>
<proteinExistence type="predicted"/>
<dbReference type="OrthoDB" id="5242400at2"/>
<dbReference type="GO" id="GO:0051213">
    <property type="term" value="F:dioxygenase activity"/>
    <property type="evidence" value="ECO:0007669"/>
    <property type="project" value="UniProtKB-KW"/>
</dbReference>
<dbReference type="EMBL" id="LT607411">
    <property type="protein sequence ID" value="SCF24713.1"/>
    <property type="molecule type" value="Genomic_DNA"/>
</dbReference>
<dbReference type="Pfam" id="PF00903">
    <property type="entry name" value="Glyoxalase"/>
    <property type="match status" value="1"/>
</dbReference>
<dbReference type="PANTHER" id="PTHR36113">
    <property type="entry name" value="LYASE, PUTATIVE-RELATED-RELATED"/>
    <property type="match status" value="1"/>
</dbReference>
<dbReference type="PROSITE" id="PS51819">
    <property type="entry name" value="VOC"/>
    <property type="match status" value="1"/>
</dbReference>
<name>A0A1C4YVE2_MICVI</name>
<dbReference type="Proteomes" id="UP000198242">
    <property type="component" value="Chromosome I"/>
</dbReference>
<evidence type="ECO:0000259" key="1">
    <source>
        <dbReference type="PROSITE" id="PS51819"/>
    </source>
</evidence>
<evidence type="ECO:0000313" key="3">
    <source>
        <dbReference type="Proteomes" id="UP000198242"/>
    </source>
</evidence>
<dbReference type="InterPro" id="IPR037523">
    <property type="entry name" value="VOC_core"/>
</dbReference>
<gene>
    <name evidence="2" type="ORF">GA0074695_4752</name>
</gene>